<dbReference type="AlphaFoldDB" id="A0A6S6T2R1"/>
<dbReference type="InterPro" id="IPR016035">
    <property type="entry name" value="Acyl_Trfase/lysoPLipase"/>
</dbReference>
<dbReference type="SUPFAM" id="SSF52151">
    <property type="entry name" value="FabD/lysophospholipase-like"/>
    <property type="match status" value="1"/>
</dbReference>
<feature type="active site" evidence="7">
    <location>
        <position position="91"/>
    </location>
</feature>
<dbReference type="InterPro" id="IPR001227">
    <property type="entry name" value="Ac_transferase_dom_sf"/>
</dbReference>
<dbReference type="Pfam" id="PF00698">
    <property type="entry name" value="Acyl_transf_1"/>
    <property type="match status" value="1"/>
</dbReference>
<dbReference type="PANTHER" id="PTHR42681">
    <property type="entry name" value="MALONYL-COA-ACYL CARRIER PROTEIN TRANSACYLASE, MITOCHONDRIAL"/>
    <property type="match status" value="1"/>
</dbReference>
<feature type="active site" evidence="7">
    <location>
        <position position="200"/>
    </location>
</feature>
<keyword evidence="4 6" id="KW-0012">Acyltransferase</keyword>
<organism evidence="9">
    <name type="scientific">uncultured Thiotrichaceae bacterium</name>
    <dbReference type="NCBI Taxonomy" id="298394"/>
    <lineage>
        <taxon>Bacteria</taxon>
        <taxon>Pseudomonadati</taxon>
        <taxon>Pseudomonadota</taxon>
        <taxon>Gammaproteobacteria</taxon>
        <taxon>Thiotrichales</taxon>
        <taxon>Thiotrichaceae</taxon>
        <taxon>environmental samples</taxon>
    </lineage>
</organism>
<evidence type="ECO:0000256" key="3">
    <source>
        <dbReference type="ARBA" id="ARBA00022679"/>
    </source>
</evidence>
<name>A0A6S6T2R1_9GAMM</name>
<evidence type="ECO:0000256" key="4">
    <source>
        <dbReference type="ARBA" id="ARBA00023315"/>
    </source>
</evidence>
<evidence type="ECO:0000313" key="9">
    <source>
        <dbReference type="EMBL" id="CAA6817401.1"/>
    </source>
</evidence>
<dbReference type="PIRSF" id="PIRSF000446">
    <property type="entry name" value="Mct"/>
    <property type="match status" value="1"/>
</dbReference>
<accession>A0A6S6T2R1</accession>
<evidence type="ECO:0000256" key="5">
    <source>
        <dbReference type="ARBA" id="ARBA00048462"/>
    </source>
</evidence>
<keyword evidence="3 6" id="KW-0808">Transferase</keyword>
<comment type="similarity">
    <text evidence="6">Belongs to the fabD family.</text>
</comment>
<evidence type="ECO:0000259" key="8">
    <source>
        <dbReference type="SMART" id="SM00827"/>
    </source>
</evidence>
<dbReference type="GO" id="GO:0006633">
    <property type="term" value="P:fatty acid biosynthetic process"/>
    <property type="evidence" value="ECO:0007669"/>
    <property type="project" value="TreeGrafter"/>
</dbReference>
<dbReference type="EMBL" id="CACVAY010000083">
    <property type="protein sequence ID" value="CAA6817401.1"/>
    <property type="molecule type" value="Genomic_DNA"/>
</dbReference>
<feature type="domain" description="Malonyl-CoA:ACP transacylase (MAT)" evidence="8">
    <location>
        <begin position="6"/>
        <end position="307"/>
    </location>
</feature>
<reference evidence="9" key="1">
    <citation type="submission" date="2020-01" db="EMBL/GenBank/DDBJ databases">
        <authorList>
            <person name="Meier V. D."/>
            <person name="Meier V D."/>
        </authorList>
    </citation>
    <scope>NUCLEOTIDE SEQUENCE</scope>
    <source>
        <strain evidence="9">HLG_WM_MAG_07</strain>
    </source>
</reference>
<dbReference type="PANTHER" id="PTHR42681:SF1">
    <property type="entry name" value="MALONYL-COA-ACYL CARRIER PROTEIN TRANSACYLASE, MITOCHONDRIAL"/>
    <property type="match status" value="1"/>
</dbReference>
<dbReference type="SUPFAM" id="SSF55048">
    <property type="entry name" value="Probable ACP-binding domain of malonyl-CoA ACP transacylase"/>
    <property type="match status" value="1"/>
</dbReference>
<dbReference type="InterPro" id="IPR016036">
    <property type="entry name" value="Malonyl_transacylase_ACP-bd"/>
</dbReference>
<dbReference type="SMART" id="SM00827">
    <property type="entry name" value="PKS_AT"/>
    <property type="match status" value="1"/>
</dbReference>
<dbReference type="InterPro" id="IPR014043">
    <property type="entry name" value="Acyl_transferase_dom"/>
</dbReference>
<comment type="catalytic activity">
    <reaction evidence="5 6">
        <text>holo-[ACP] + malonyl-CoA = malonyl-[ACP] + CoA</text>
        <dbReference type="Rhea" id="RHEA:41792"/>
        <dbReference type="Rhea" id="RHEA-COMP:9623"/>
        <dbReference type="Rhea" id="RHEA-COMP:9685"/>
        <dbReference type="ChEBI" id="CHEBI:57287"/>
        <dbReference type="ChEBI" id="CHEBI:57384"/>
        <dbReference type="ChEBI" id="CHEBI:64479"/>
        <dbReference type="ChEBI" id="CHEBI:78449"/>
        <dbReference type="EC" id="2.3.1.39"/>
    </reaction>
</comment>
<dbReference type="NCBIfam" id="TIGR00128">
    <property type="entry name" value="fabD"/>
    <property type="match status" value="1"/>
</dbReference>
<protein>
    <recommendedName>
        <fullName evidence="2 6">Malonyl CoA-acyl carrier protein transacylase</fullName>
        <ecNumber evidence="1 6">2.3.1.39</ecNumber>
    </recommendedName>
</protein>
<evidence type="ECO:0000256" key="7">
    <source>
        <dbReference type="PIRSR" id="PIRSR000446-1"/>
    </source>
</evidence>
<dbReference type="Gene3D" id="3.40.366.10">
    <property type="entry name" value="Malonyl-Coenzyme A Acyl Carrier Protein, domain 2"/>
    <property type="match status" value="1"/>
</dbReference>
<evidence type="ECO:0000256" key="1">
    <source>
        <dbReference type="ARBA" id="ARBA00013258"/>
    </source>
</evidence>
<dbReference type="GO" id="GO:0005829">
    <property type="term" value="C:cytosol"/>
    <property type="evidence" value="ECO:0007669"/>
    <property type="project" value="TreeGrafter"/>
</dbReference>
<dbReference type="InterPro" id="IPR050858">
    <property type="entry name" value="Mal-CoA-ACP_Trans/PKS_FabD"/>
</dbReference>
<sequence>MAFAGIFPGQGSQSIGMLSALAESSTTVSSTFAEASDALGFDLWKMVVDGDEATLNQTINTQPSMLAAGIAVWRVWQEQGGVMPSAVAGHSLGEYSALVAAGKLDFADAIKLVRARAEAMQQAVPEGVGAMAAILGLEDAQILSVCEQAAGDEVVEAVNFNSPGQVVIAGNAGAIDRAIELATEAGAKRAIKLAVSVPSHCALMKPAAEQLAEKLSDITFTATDMPVIHNVSATQSASVEEVPSLLAEQLFKPVRWVESITDLKNSHDAQAMLEFGPGKVLMGLNRRIDRSIKTICVHDPASMQKGLELCEEMS</sequence>
<dbReference type="InterPro" id="IPR024925">
    <property type="entry name" value="Malonyl_CoA-ACP_transAc"/>
</dbReference>
<dbReference type="FunFam" id="3.30.70.250:FF:000001">
    <property type="entry name" value="Malonyl CoA-acyl carrier protein transacylase"/>
    <property type="match status" value="1"/>
</dbReference>
<dbReference type="EC" id="2.3.1.39" evidence="1 6"/>
<dbReference type="Gene3D" id="3.30.70.250">
    <property type="entry name" value="Malonyl-CoA ACP transacylase, ACP-binding"/>
    <property type="match status" value="1"/>
</dbReference>
<evidence type="ECO:0000256" key="2">
    <source>
        <dbReference type="ARBA" id="ARBA00018953"/>
    </source>
</evidence>
<evidence type="ECO:0000256" key="6">
    <source>
        <dbReference type="PIRNR" id="PIRNR000446"/>
    </source>
</evidence>
<gene>
    <name evidence="9" type="ORF">HELGO_WM17267</name>
</gene>
<dbReference type="GO" id="GO:0004314">
    <property type="term" value="F:[acyl-carrier-protein] S-malonyltransferase activity"/>
    <property type="evidence" value="ECO:0007669"/>
    <property type="project" value="UniProtKB-EC"/>
</dbReference>
<dbReference type="InterPro" id="IPR004410">
    <property type="entry name" value="Malonyl_CoA-ACP_transAc_FabD"/>
</dbReference>
<proteinExistence type="inferred from homology"/>